<evidence type="ECO:0000313" key="2">
    <source>
        <dbReference type="EMBL" id="SDT38590.1"/>
    </source>
</evidence>
<accession>A0A1H1ZY30</accession>
<gene>
    <name evidence="2" type="ORF">SAMN04489812_5536</name>
</gene>
<keyword evidence="1" id="KW-1133">Transmembrane helix</keyword>
<protein>
    <submittedName>
        <fullName evidence="2">Uncharacterized protein</fullName>
    </submittedName>
</protein>
<evidence type="ECO:0000256" key="1">
    <source>
        <dbReference type="SAM" id="Phobius"/>
    </source>
</evidence>
<dbReference type="Proteomes" id="UP000199103">
    <property type="component" value="Chromosome I"/>
</dbReference>
<feature type="transmembrane region" description="Helical" evidence="1">
    <location>
        <begin position="59"/>
        <end position="82"/>
    </location>
</feature>
<dbReference type="STRING" id="630515.SAMN04489812_5536"/>
<dbReference type="RefSeq" id="WP_091529749.1">
    <property type="nucleotide sequence ID" value="NZ_LT629772.1"/>
</dbReference>
<evidence type="ECO:0000313" key="3">
    <source>
        <dbReference type="Proteomes" id="UP000199103"/>
    </source>
</evidence>
<proteinExistence type="predicted"/>
<organism evidence="2 3">
    <name type="scientific">Microlunatus soli</name>
    <dbReference type="NCBI Taxonomy" id="630515"/>
    <lineage>
        <taxon>Bacteria</taxon>
        <taxon>Bacillati</taxon>
        <taxon>Actinomycetota</taxon>
        <taxon>Actinomycetes</taxon>
        <taxon>Propionibacteriales</taxon>
        <taxon>Propionibacteriaceae</taxon>
        <taxon>Microlunatus</taxon>
    </lineage>
</organism>
<dbReference type="OrthoDB" id="3732179at2"/>
<name>A0A1H1ZY30_9ACTN</name>
<dbReference type="EMBL" id="LT629772">
    <property type="protein sequence ID" value="SDT38590.1"/>
    <property type="molecule type" value="Genomic_DNA"/>
</dbReference>
<keyword evidence="3" id="KW-1185">Reference proteome</keyword>
<keyword evidence="1" id="KW-0472">Membrane</keyword>
<reference evidence="2 3" key="1">
    <citation type="submission" date="2016-10" db="EMBL/GenBank/DDBJ databases">
        <authorList>
            <person name="de Groot N.N."/>
        </authorList>
    </citation>
    <scope>NUCLEOTIDE SEQUENCE [LARGE SCALE GENOMIC DNA]</scope>
    <source>
        <strain evidence="2 3">DSM 21800</strain>
    </source>
</reference>
<sequence length="88" mass="8998">MGEIVTETLSALWKVIAVGILLGAGLPALFALGLRSLNAGRTVNADGTVTGETSSSGRALAYVIFGVVIAVALFGIVVIVFGKQLFPH</sequence>
<keyword evidence="1" id="KW-0812">Transmembrane</keyword>
<dbReference type="AlphaFoldDB" id="A0A1H1ZY30"/>
<feature type="transmembrane region" description="Helical" evidence="1">
    <location>
        <begin position="12"/>
        <end position="34"/>
    </location>
</feature>